<evidence type="ECO:0000256" key="3">
    <source>
        <dbReference type="PROSITE-ProRule" id="PRU00221"/>
    </source>
</evidence>
<comment type="caution">
    <text evidence="5">The sequence shown here is derived from an EMBL/GenBank/DDBJ whole genome shotgun (WGS) entry which is preliminary data.</text>
</comment>
<evidence type="ECO:0000313" key="6">
    <source>
        <dbReference type="Proteomes" id="UP000294656"/>
    </source>
</evidence>
<protein>
    <submittedName>
        <fullName evidence="5">WD-40 repeat-containing protein</fullName>
    </submittedName>
</protein>
<dbReference type="RefSeq" id="WP_133505022.1">
    <property type="nucleotide sequence ID" value="NZ_SNXC01000015.1"/>
</dbReference>
<keyword evidence="6" id="KW-1185">Reference proteome</keyword>
<sequence length="326" mass="35245">MLTVKKRPKALLVALSLTLFGCSADSPSNQEKLAIQGLYSAALSPNAKNALIGSIQHGGSYWSLAPSQRLYNWNHAQGTATPLISVDIDPSGRFALTGGARTLVLWNTQNGQSAGYWNTPGDIRDIKLTQNGDFALVGMNDQTARYFDVKNGGILQTLRTNAVVRSVDVTPDGKLAVTGDDLNNVTLWDLNSGQVKKQWTLSNNIASVAISDDGSYVFGAAQLGEAKVWQTVTGIEFSNIDTGALKERNSTISKVQFSQDNRQLLLGSVNRRVKLANTATGKIEREWDLYLKDVLRPTAASVLALAFGTDARYYAIGSNGYLNTLQ</sequence>
<organism evidence="5 6">
    <name type="scientific">Marinomonas balearica</name>
    <dbReference type="NCBI Taxonomy" id="491947"/>
    <lineage>
        <taxon>Bacteria</taxon>
        <taxon>Pseudomonadati</taxon>
        <taxon>Pseudomonadota</taxon>
        <taxon>Gammaproteobacteria</taxon>
        <taxon>Oceanospirillales</taxon>
        <taxon>Oceanospirillaceae</taxon>
        <taxon>Marinomonas</taxon>
    </lineage>
</organism>
<evidence type="ECO:0000256" key="1">
    <source>
        <dbReference type="ARBA" id="ARBA00022574"/>
    </source>
</evidence>
<dbReference type="PROSITE" id="PS51257">
    <property type="entry name" value="PROKAR_LIPOPROTEIN"/>
    <property type="match status" value="1"/>
</dbReference>
<keyword evidence="2" id="KW-0677">Repeat</keyword>
<dbReference type="PANTHER" id="PTHR19848:SF8">
    <property type="entry name" value="F-BOX AND WD REPEAT DOMAIN CONTAINING 7"/>
    <property type="match status" value="1"/>
</dbReference>
<accession>A0A4R6M3W8</accession>
<dbReference type="PANTHER" id="PTHR19848">
    <property type="entry name" value="WD40 REPEAT PROTEIN"/>
    <property type="match status" value="1"/>
</dbReference>
<evidence type="ECO:0000256" key="2">
    <source>
        <dbReference type="ARBA" id="ARBA00022737"/>
    </source>
</evidence>
<dbReference type="InterPro" id="IPR015943">
    <property type="entry name" value="WD40/YVTN_repeat-like_dom_sf"/>
</dbReference>
<dbReference type="Gene3D" id="2.130.10.10">
    <property type="entry name" value="YVTN repeat-like/Quinoprotein amine dehydrogenase"/>
    <property type="match status" value="1"/>
</dbReference>
<evidence type="ECO:0000313" key="5">
    <source>
        <dbReference type="EMBL" id="TDO95963.1"/>
    </source>
</evidence>
<dbReference type="PROSITE" id="PS50082">
    <property type="entry name" value="WD_REPEATS_2"/>
    <property type="match status" value="1"/>
</dbReference>
<dbReference type="OrthoDB" id="6192037at2"/>
<keyword evidence="1 3" id="KW-0853">WD repeat</keyword>
<dbReference type="InterPro" id="IPR001680">
    <property type="entry name" value="WD40_rpt"/>
</dbReference>
<name>A0A4R6M3W8_9GAMM</name>
<dbReference type="EMBL" id="SNXC01000015">
    <property type="protein sequence ID" value="TDO95963.1"/>
    <property type="molecule type" value="Genomic_DNA"/>
</dbReference>
<dbReference type="SMART" id="SM00320">
    <property type="entry name" value="WD40"/>
    <property type="match status" value="5"/>
</dbReference>
<gene>
    <name evidence="5" type="ORF">DFP79_3331</name>
</gene>
<dbReference type="Proteomes" id="UP000294656">
    <property type="component" value="Unassembled WGS sequence"/>
</dbReference>
<evidence type="ECO:0000256" key="4">
    <source>
        <dbReference type="SAM" id="SignalP"/>
    </source>
</evidence>
<feature type="signal peptide" evidence="4">
    <location>
        <begin position="1"/>
        <end position="24"/>
    </location>
</feature>
<dbReference type="Pfam" id="PF00400">
    <property type="entry name" value="WD40"/>
    <property type="match status" value="1"/>
</dbReference>
<keyword evidence="4" id="KW-0732">Signal</keyword>
<feature type="chain" id="PRO_5020216872" evidence="4">
    <location>
        <begin position="25"/>
        <end position="326"/>
    </location>
</feature>
<feature type="repeat" description="WD" evidence="3">
    <location>
        <begin position="164"/>
        <end position="198"/>
    </location>
</feature>
<reference evidence="5 6" key="1">
    <citation type="submission" date="2019-03" db="EMBL/GenBank/DDBJ databases">
        <title>Genomic Encyclopedia of Type Strains, Phase III (KMG-III): the genomes of soil and plant-associated and newly described type strains.</title>
        <authorList>
            <person name="Whitman W."/>
        </authorList>
    </citation>
    <scope>NUCLEOTIDE SEQUENCE [LARGE SCALE GENOMIC DNA]</scope>
    <source>
        <strain evidence="5 6">CECT 7378</strain>
    </source>
</reference>
<dbReference type="AlphaFoldDB" id="A0A4R6M3W8"/>
<dbReference type="InterPro" id="IPR011047">
    <property type="entry name" value="Quinoprotein_ADH-like_sf"/>
</dbReference>
<dbReference type="SUPFAM" id="SSF50998">
    <property type="entry name" value="Quinoprotein alcohol dehydrogenase-like"/>
    <property type="match status" value="1"/>
</dbReference>
<proteinExistence type="predicted"/>